<dbReference type="EMBL" id="OQ457268">
    <property type="protein sequence ID" value="WVW00558.1"/>
    <property type="molecule type" value="Genomic_DNA"/>
</dbReference>
<dbReference type="InterPro" id="IPR039428">
    <property type="entry name" value="NUOK/Mnh_C1-like"/>
</dbReference>
<dbReference type="GO" id="GO:0008137">
    <property type="term" value="F:NADH dehydrogenase (ubiquinone) activity"/>
    <property type="evidence" value="ECO:0007669"/>
    <property type="project" value="UniProtKB-EC"/>
</dbReference>
<evidence type="ECO:0000256" key="9">
    <source>
        <dbReference type="ARBA" id="ARBA00031586"/>
    </source>
</evidence>
<evidence type="ECO:0000313" key="12">
    <source>
        <dbReference type="EMBL" id="WVW00558.1"/>
    </source>
</evidence>
<evidence type="ECO:0000256" key="1">
    <source>
        <dbReference type="ARBA" id="ARBA00004141"/>
    </source>
</evidence>
<keyword evidence="4 11" id="KW-0812">Transmembrane</keyword>
<keyword evidence="8 11" id="KW-0472">Membrane</keyword>
<dbReference type="AlphaFoldDB" id="A0AAU6MX60"/>
<evidence type="ECO:0000256" key="2">
    <source>
        <dbReference type="ARBA" id="ARBA00010519"/>
    </source>
</evidence>
<evidence type="ECO:0000256" key="3">
    <source>
        <dbReference type="ARBA" id="ARBA00016612"/>
    </source>
</evidence>
<gene>
    <name evidence="12" type="primary">nad4l</name>
</gene>
<evidence type="ECO:0000256" key="11">
    <source>
        <dbReference type="SAM" id="Phobius"/>
    </source>
</evidence>
<geneLocation type="mitochondrion" evidence="12"/>
<evidence type="ECO:0000256" key="5">
    <source>
        <dbReference type="ARBA" id="ARBA00022967"/>
    </source>
</evidence>
<keyword evidence="12" id="KW-0496">Mitochondrion</keyword>
<proteinExistence type="inferred from homology"/>
<evidence type="ECO:0000256" key="10">
    <source>
        <dbReference type="ARBA" id="ARBA00049551"/>
    </source>
</evidence>
<keyword evidence="6 11" id="KW-1133">Transmembrane helix</keyword>
<feature type="transmembrane region" description="Helical" evidence="11">
    <location>
        <begin position="29"/>
        <end position="52"/>
    </location>
</feature>
<dbReference type="Pfam" id="PF00420">
    <property type="entry name" value="Oxidored_q2"/>
    <property type="match status" value="1"/>
</dbReference>
<evidence type="ECO:0000256" key="7">
    <source>
        <dbReference type="ARBA" id="ARBA00023027"/>
    </source>
</evidence>
<comment type="catalytic activity">
    <reaction evidence="10">
        <text>a ubiquinone + NADH + 5 H(+)(in) = a ubiquinol + NAD(+) + 4 H(+)(out)</text>
        <dbReference type="Rhea" id="RHEA:29091"/>
        <dbReference type="Rhea" id="RHEA-COMP:9565"/>
        <dbReference type="Rhea" id="RHEA-COMP:9566"/>
        <dbReference type="ChEBI" id="CHEBI:15378"/>
        <dbReference type="ChEBI" id="CHEBI:16389"/>
        <dbReference type="ChEBI" id="CHEBI:17976"/>
        <dbReference type="ChEBI" id="CHEBI:57540"/>
        <dbReference type="ChEBI" id="CHEBI:57945"/>
        <dbReference type="EC" id="7.1.1.2"/>
    </reaction>
</comment>
<sequence>MYMMMIVLLLMSMYFSGVWVFCSKRKHLLMVLLSLEYMVIFTFSLFISWLNLYDFSMYFSMIYLVFSVCEGALGLGILVSMVRCYGNDFFQSFVVLRC</sequence>
<evidence type="ECO:0000256" key="6">
    <source>
        <dbReference type="ARBA" id="ARBA00022989"/>
    </source>
</evidence>
<protein>
    <recommendedName>
        <fullName evidence="3">NADH-ubiquinone oxidoreductase chain 4L</fullName>
    </recommendedName>
    <alternativeName>
        <fullName evidence="9">NADH dehydrogenase subunit 4L</fullName>
    </alternativeName>
</protein>
<comment type="subcellular location">
    <subcellularLocation>
        <location evidence="1">Membrane</location>
        <topology evidence="1">Multi-pass membrane protein</topology>
    </subcellularLocation>
</comment>
<keyword evidence="7" id="KW-0520">NAD</keyword>
<organism evidence="12">
    <name type="scientific">Xenogryllus lamottei</name>
    <dbReference type="NCBI Taxonomy" id="3120008"/>
    <lineage>
        <taxon>Eukaryota</taxon>
        <taxon>Metazoa</taxon>
        <taxon>Ecdysozoa</taxon>
        <taxon>Arthropoda</taxon>
        <taxon>Hexapoda</taxon>
        <taxon>Insecta</taxon>
        <taxon>Pterygota</taxon>
        <taxon>Neoptera</taxon>
        <taxon>Polyneoptera</taxon>
        <taxon>Orthoptera</taxon>
        <taxon>Ensifera</taxon>
        <taxon>Gryllidea</taxon>
        <taxon>Grylloidea</taxon>
        <taxon>Gryllidae</taxon>
        <taxon>Eneopterinae</taxon>
        <taxon>Xenogryllus</taxon>
    </lineage>
</organism>
<accession>A0AAU6MX60</accession>
<evidence type="ECO:0000256" key="8">
    <source>
        <dbReference type="ARBA" id="ARBA00023136"/>
    </source>
</evidence>
<dbReference type="GO" id="GO:0016020">
    <property type="term" value="C:membrane"/>
    <property type="evidence" value="ECO:0007669"/>
    <property type="project" value="UniProtKB-SubCell"/>
</dbReference>
<dbReference type="Gene3D" id="1.10.287.3510">
    <property type="match status" value="1"/>
</dbReference>
<feature type="transmembrane region" description="Helical" evidence="11">
    <location>
        <begin position="6"/>
        <end position="22"/>
    </location>
</feature>
<reference evidence="12" key="1">
    <citation type="submission" date="2023-02" db="EMBL/GenBank/DDBJ databases">
        <title>Museomics allows comparative analyses of mitochondrial genomes in the family Gryllidae (Insecta, Orthoptera) and confirms its phylogenetic relationships.</title>
        <authorList>
            <person name="Dong J."/>
            <person name="Liu Y."/>
            <person name="Tan M."/>
            <person name="Abdul Wahab R."/>
            <person name="Nattier R."/>
            <person name="Chifflet-Belle P."/>
            <person name="Robillard T."/>
        </authorList>
    </citation>
    <scope>NUCLEOTIDE SEQUENCE</scope>
</reference>
<name>A0AAU6MX60_9ORTH</name>
<feature type="transmembrane region" description="Helical" evidence="11">
    <location>
        <begin position="58"/>
        <end position="82"/>
    </location>
</feature>
<keyword evidence="5" id="KW-1278">Translocase</keyword>
<evidence type="ECO:0000256" key="4">
    <source>
        <dbReference type="ARBA" id="ARBA00022692"/>
    </source>
</evidence>
<comment type="similarity">
    <text evidence="2">Belongs to the complex I subunit 4L family.</text>
</comment>